<gene>
    <name evidence="1" type="ORF">Aru02nite_57850</name>
</gene>
<comment type="caution">
    <text evidence="1">The sequence shown here is derived from an EMBL/GenBank/DDBJ whole genome shotgun (WGS) entry which is preliminary data.</text>
</comment>
<name>A0A8J3JAQ7_9ACTN</name>
<sequence>MADALEAHATVTLAQAQFVRTCARPGVRLDEEVGAAFAIANTTVVTAVERYRHAYDRMLAADWPIPFAALDTAGHQPPLRIDTMPGMFVLYRHQDGKAQSGTGVVAVGFVLPERPNGDTFTCWRPAAAEAASTPAAWSLTLWDSFDHVLGVHGHASGPDGPDTDLVWLIQPAGPAYTTTPERL</sequence>
<organism evidence="1 2">
    <name type="scientific">Actinocatenispora rupis</name>
    <dbReference type="NCBI Taxonomy" id="519421"/>
    <lineage>
        <taxon>Bacteria</taxon>
        <taxon>Bacillati</taxon>
        <taxon>Actinomycetota</taxon>
        <taxon>Actinomycetes</taxon>
        <taxon>Micromonosporales</taxon>
        <taxon>Micromonosporaceae</taxon>
        <taxon>Actinocatenispora</taxon>
    </lineage>
</organism>
<dbReference type="RefSeq" id="WP_203662916.1">
    <property type="nucleotide sequence ID" value="NZ_BAAAZM010000012.1"/>
</dbReference>
<evidence type="ECO:0000313" key="2">
    <source>
        <dbReference type="Proteomes" id="UP000612808"/>
    </source>
</evidence>
<reference evidence="1" key="1">
    <citation type="submission" date="2021-01" db="EMBL/GenBank/DDBJ databases">
        <title>Whole genome shotgun sequence of Actinocatenispora rupis NBRC 107355.</title>
        <authorList>
            <person name="Komaki H."/>
            <person name="Tamura T."/>
        </authorList>
    </citation>
    <scope>NUCLEOTIDE SEQUENCE</scope>
    <source>
        <strain evidence="1">NBRC 107355</strain>
    </source>
</reference>
<protein>
    <submittedName>
        <fullName evidence="1">Uncharacterized protein</fullName>
    </submittedName>
</protein>
<proteinExistence type="predicted"/>
<dbReference type="Proteomes" id="UP000612808">
    <property type="component" value="Unassembled WGS sequence"/>
</dbReference>
<dbReference type="EMBL" id="BOMB01000034">
    <property type="protein sequence ID" value="GID14896.1"/>
    <property type="molecule type" value="Genomic_DNA"/>
</dbReference>
<accession>A0A8J3JAQ7</accession>
<dbReference type="AlphaFoldDB" id="A0A8J3JAQ7"/>
<evidence type="ECO:0000313" key="1">
    <source>
        <dbReference type="EMBL" id="GID14896.1"/>
    </source>
</evidence>
<keyword evidence="2" id="KW-1185">Reference proteome</keyword>